<proteinExistence type="inferred from homology"/>
<organism evidence="3">
    <name type="scientific">Perkinsus marinus (strain ATCC 50983 / TXsc)</name>
    <dbReference type="NCBI Taxonomy" id="423536"/>
    <lineage>
        <taxon>Eukaryota</taxon>
        <taxon>Sar</taxon>
        <taxon>Alveolata</taxon>
        <taxon>Perkinsozoa</taxon>
        <taxon>Perkinsea</taxon>
        <taxon>Perkinsida</taxon>
        <taxon>Perkinsidae</taxon>
        <taxon>Perkinsus</taxon>
    </lineage>
</organism>
<sequence length="193" mass="21324">MYLSGHLTLLLYSIGVPESRLYTFGRSSAPRTVLVAKKWGDDDATEALVEVANWVRNERGLTVLLDPNDPDGCRKKCVEGDGGEGVRMVMADGKEVMLADPDTYDCEPVMVDLVICLGGDGTVLRTIMWLETDNLYRRGNIVSLMPPPVVAFALGSLGFLTPHSFEKYRELLNKVFDAPVEDVLKANDEEKSK</sequence>
<dbReference type="GO" id="GO:0003951">
    <property type="term" value="F:NAD+ kinase activity"/>
    <property type="evidence" value="ECO:0007669"/>
    <property type="project" value="InterPro"/>
</dbReference>
<dbReference type="GeneID" id="9056445"/>
<gene>
    <name evidence="2" type="ORF">Pmar_PMAR012839</name>
</gene>
<name>C5KWT0_PERM5</name>
<reference evidence="2 3" key="1">
    <citation type="submission" date="2008-07" db="EMBL/GenBank/DDBJ databases">
        <authorList>
            <person name="El-Sayed N."/>
            <person name="Caler E."/>
            <person name="Inman J."/>
            <person name="Amedeo P."/>
            <person name="Hass B."/>
            <person name="Wortman J."/>
        </authorList>
    </citation>
    <scope>NUCLEOTIDE SEQUENCE [LARGE SCALE GENOMIC DNA]</scope>
    <source>
        <strain evidence="3">ATCC 50983 / TXsc</strain>
    </source>
</reference>
<dbReference type="InterPro" id="IPR016064">
    <property type="entry name" value="NAD/diacylglycerol_kinase_sf"/>
</dbReference>
<dbReference type="PANTHER" id="PTHR20275:SF0">
    <property type="entry name" value="NAD KINASE"/>
    <property type="match status" value="1"/>
</dbReference>
<dbReference type="Pfam" id="PF01513">
    <property type="entry name" value="NAD_kinase"/>
    <property type="match status" value="1"/>
</dbReference>
<dbReference type="EMBL" id="GG677051">
    <property type="protein sequence ID" value="EER11063.1"/>
    <property type="molecule type" value="Genomic_DNA"/>
</dbReference>
<dbReference type="OrthoDB" id="24581at2759"/>
<dbReference type="RefSeq" id="XP_002779268.1">
    <property type="nucleotide sequence ID" value="XM_002779222.1"/>
</dbReference>
<comment type="similarity">
    <text evidence="1">Belongs to the NAD kinase family.</text>
</comment>
<evidence type="ECO:0000313" key="2">
    <source>
        <dbReference type="EMBL" id="EER11063.1"/>
    </source>
</evidence>
<dbReference type="InParanoid" id="C5KWT0"/>
<keyword evidence="3" id="KW-1185">Reference proteome</keyword>
<dbReference type="InterPro" id="IPR002504">
    <property type="entry name" value="NADK"/>
</dbReference>
<evidence type="ECO:0000313" key="3">
    <source>
        <dbReference type="Proteomes" id="UP000007800"/>
    </source>
</evidence>
<dbReference type="InterPro" id="IPR017438">
    <property type="entry name" value="ATP-NAD_kinase_N"/>
</dbReference>
<dbReference type="PANTHER" id="PTHR20275">
    <property type="entry name" value="NAD KINASE"/>
    <property type="match status" value="1"/>
</dbReference>
<evidence type="ECO:0000256" key="1">
    <source>
        <dbReference type="ARBA" id="ARBA00010995"/>
    </source>
</evidence>
<dbReference type="Proteomes" id="UP000007800">
    <property type="component" value="Unassembled WGS sequence"/>
</dbReference>
<dbReference type="AlphaFoldDB" id="C5KWT0"/>
<dbReference type="Gene3D" id="3.40.50.10330">
    <property type="entry name" value="Probable inorganic polyphosphate/atp-NAD kinase, domain 1"/>
    <property type="match status" value="1"/>
</dbReference>
<accession>C5KWT0</accession>
<dbReference type="GO" id="GO:0006741">
    <property type="term" value="P:NADP+ biosynthetic process"/>
    <property type="evidence" value="ECO:0007669"/>
    <property type="project" value="InterPro"/>
</dbReference>
<protein>
    <submittedName>
        <fullName evidence="2">Uncharacterized protein</fullName>
    </submittedName>
</protein>
<feature type="non-terminal residue" evidence="2">
    <location>
        <position position="193"/>
    </location>
</feature>
<dbReference type="SUPFAM" id="SSF111331">
    <property type="entry name" value="NAD kinase/diacylglycerol kinase-like"/>
    <property type="match status" value="1"/>
</dbReference>